<dbReference type="EMBL" id="CAJNBJ010000017">
    <property type="protein sequence ID" value="CAE6778585.1"/>
    <property type="molecule type" value="Genomic_DNA"/>
</dbReference>
<comment type="caution">
    <text evidence="1">The sequence shown here is derived from an EMBL/GenBank/DDBJ whole genome shotgun (WGS) entry which is preliminary data.</text>
</comment>
<reference evidence="1 2" key="1">
    <citation type="submission" date="2021-02" db="EMBL/GenBank/DDBJ databases">
        <authorList>
            <person name="Han P."/>
        </authorList>
    </citation>
    <scope>NUCLEOTIDE SEQUENCE [LARGE SCALE GENOMIC DNA]</scope>
    <source>
        <strain evidence="1">Candidatus Nitrospira sp. ZN2</strain>
    </source>
</reference>
<dbReference type="RefSeq" id="WP_213043436.1">
    <property type="nucleotide sequence ID" value="NZ_CAJNBJ010000017.1"/>
</dbReference>
<sequence length="668" mass="75962">MSSRHTSVHDYIKRLEQHFNTLMRWVSDEQWTVEQASMAMLLIQTVLCMDRASGQHAQLLPWADSTARPLVRQLLQTPHMRTRATFWQGIAAFVLQQATDSGPHPIPQWKAPWFHEIVTIPAESVKLLSSEGHADLSIETHAKTMAAFLSAQHWTVYEMLCVGTMFVSMMMDQGEPGADPEVNDPLLDVTRITTTEPNQLGCFFLTVLSMSGETWVDKPHQQPIIWDEDESQRVYRPTTSHYLNPLHLPEAPTTLPRAAKWNETIIQILIALRQNDQLIAQKHLPHALAISERWPATTPYHALSQALTIFTTLLDEEVPFPQTEWTQLEGKLLSVDPPASLDAFTNLVLHLIAVLREHERLIDTLPVLRTWLYTMERIHGRTHPDTLLALHELAESLTDLYQVDDAYALTHDLLERRRETYGPTHEDTLKTTNNLGSQATHLGRFDEAERLLLTVLAHTESRPDLLALRAAARDNLASVYAGQEQWERAIAHYEQLLNETAHLTGPAARMRIPCLSNLGNAYMSLQQFDHAAPFLEQAYALTRDPEIVATLDGILVAIHWAITLQSLSRHTEATPILETVVPLALRVLGPTHPETLHAQLYLAANRESQHQTADAEQRFRSILAMAETDPHRLLPILRLALHFLIHLYEYYGRDHEAIPFHRKLEELS</sequence>
<organism evidence="1 2">
    <name type="scientific">Nitrospira defluvii</name>
    <dbReference type="NCBI Taxonomy" id="330214"/>
    <lineage>
        <taxon>Bacteria</taxon>
        <taxon>Pseudomonadati</taxon>
        <taxon>Nitrospirota</taxon>
        <taxon>Nitrospiria</taxon>
        <taxon>Nitrospirales</taxon>
        <taxon>Nitrospiraceae</taxon>
        <taxon>Nitrospira</taxon>
    </lineage>
</organism>
<accession>A0ABM8RYB4</accession>
<proteinExistence type="predicted"/>
<dbReference type="Pfam" id="PF13424">
    <property type="entry name" value="TPR_12"/>
    <property type="match status" value="3"/>
</dbReference>
<gene>
    <name evidence="1" type="ORF">NSPZN2_40641</name>
</gene>
<dbReference type="PANTHER" id="PTHR46082">
    <property type="entry name" value="ATP/GTP-BINDING PROTEIN-RELATED"/>
    <property type="match status" value="1"/>
</dbReference>
<evidence type="ECO:0000313" key="2">
    <source>
        <dbReference type="Proteomes" id="UP000675880"/>
    </source>
</evidence>
<dbReference type="SMART" id="SM00028">
    <property type="entry name" value="TPR"/>
    <property type="match status" value="3"/>
</dbReference>
<evidence type="ECO:0000313" key="1">
    <source>
        <dbReference type="EMBL" id="CAE6778585.1"/>
    </source>
</evidence>
<dbReference type="InterPro" id="IPR053137">
    <property type="entry name" value="NLR-like"/>
</dbReference>
<dbReference type="InterPro" id="IPR019734">
    <property type="entry name" value="TPR_rpt"/>
</dbReference>
<dbReference type="Proteomes" id="UP000675880">
    <property type="component" value="Unassembled WGS sequence"/>
</dbReference>
<dbReference type="SUPFAM" id="SSF48452">
    <property type="entry name" value="TPR-like"/>
    <property type="match status" value="1"/>
</dbReference>
<dbReference type="Gene3D" id="1.25.40.10">
    <property type="entry name" value="Tetratricopeptide repeat domain"/>
    <property type="match status" value="2"/>
</dbReference>
<name>A0ABM8RYB4_9BACT</name>
<dbReference type="PANTHER" id="PTHR46082:SF11">
    <property type="entry name" value="AAA+ ATPASE DOMAIN-CONTAINING PROTEIN-RELATED"/>
    <property type="match status" value="1"/>
</dbReference>
<dbReference type="InterPro" id="IPR011990">
    <property type="entry name" value="TPR-like_helical_dom_sf"/>
</dbReference>
<keyword evidence="2" id="KW-1185">Reference proteome</keyword>
<protein>
    <submittedName>
        <fullName evidence="1">TPR_REGION domain-containing protein</fullName>
    </submittedName>
</protein>